<accession>A0A4C1YL70</accession>
<feature type="region of interest" description="Disordered" evidence="1">
    <location>
        <begin position="43"/>
        <end position="67"/>
    </location>
</feature>
<sequence length="289" mass="31665">MEGGRPSARPAFVRGACDGGSSSLIHAALSYFTITPLHEAPGVNLRERRQESNRVPNPPARGSVESYRWPFSLQTALDATAEQTTPAHRPGSIKPERHTRTPTNETEHRRARRMQSAPSGPPLRPAEGRRSPLRPPALLNRRSGTHSHALFVPCFKFRSLWSRRSPLIRHAYTLGVTSALSTFQKGIASNQDGADGTSGVQYDDGNECRDEHGTPKRAYRASCVKFLLRKSPMHYSKGPTSPAGGRPGLLGDALTIYACLLSCSNTNDAPASTVKGFLSDRYIYIGRQY</sequence>
<reference evidence="2 3" key="1">
    <citation type="journal article" date="2019" name="Commun. Biol.">
        <title>The bagworm genome reveals a unique fibroin gene that provides high tensile strength.</title>
        <authorList>
            <person name="Kono N."/>
            <person name="Nakamura H."/>
            <person name="Ohtoshi R."/>
            <person name="Tomita M."/>
            <person name="Numata K."/>
            <person name="Arakawa K."/>
        </authorList>
    </citation>
    <scope>NUCLEOTIDE SEQUENCE [LARGE SCALE GENOMIC DNA]</scope>
</reference>
<protein>
    <submittedName>
        <fullName evidence="2">Uncharacterized protein</fullName>
    </submittedName>
</protein>
<feature type="region of interest" description="Disordered" evidence="1">
    <location>
        <begin position="81"/>
        <end position="141"/>
    </location>
</feature>
<gene>
    <name evidence="2" type="ORF">EVAR_49379_1</name>
</gene>
<dbReference type="EMBL" id="BGZK01001320">
    <property type="protein sequence ID" value="GBP77171.1"/>
    <property type="molecule type" value="Genomic_DNA"/>
</dbReference>
<name>A0A4C1YL70_EUMVA</name>
<proteinExistence type="predicted"/>
<dbReference type="AlphaFoldDB" id="A0A4C1YL70"/>
<comment type="caution">
    <text evidence="2">The sequence shown here is derived from an EMBL/GenBank/DDBJ whole genome shotgun (WGS) entry which is preliminary data.</text>
</comment>
<organism evidence="2 3">
    <name type="scientific">Eumeta variegata</name>
    <name type="common">Bagworm moth</name>
    <name type="synonym">Eumeta japonica</name>
    <dbReference type="NCBI Taxonomy" id="151549"/>
    <lineage>
        <taxon>Eukaryota</taxon>
        <taxon>Metazoa</taxon>
        <taxon>Ecdysozoa</taxon>
        <taxon>Arthropoda</taxon>
        <taxon>Hexapoda</taxon>
        <taxon>Insecta</taxon>
        <taxon>Pterygota</taxon>
        <taxon>Neoptera</taxon>
        <taxon>Endopterygota</taxon>
        <taxon>Lepidoptera</taxon>
        <taxon>Glossata</taxon>
        <taxon>Ditrysia</taxon>
        <taxon>Tineoidea</taxon>
        <taxon>Psychidae</taxon>
        <taxon>Oiketicinae</taxon>
        <taxon>Eumeta</taxon>
    </lineage>
</organism>
<keyword evidence="3" id="KW-1185">Reference proteome</keyword>
<evidence type="ECO:0000313" key="2">
    <source>
        <dbReference type="EMBL" id="GBP77171.1"/>
    </source>
</evidence>
<evidence type="ECO:0000256" key="1">
    <source>
        <dbReference type="SAM" id="MobiDB-lite"/>
    </source>
</evidence>
<evidence type="ECO:0000313" key="3">
    <source>
        <dbReference type="Proteomes" id="UP000299102"/>
    </source>
</evidence>
<dbReference type="Proteomes" id="UP000299102">
    <property type="component" value="Unassembled WGS sequence"/>
</dbReference>
<feature type="region of interest" description="Disordered" evidence="1">
    <location>
        <begin position="189"/>
        <end position="213"/>
    </location>
</feature>